<organism evidence="1">
    <name type="scientific">Anguilla anguilla</name>
    <name type="common">European freshwater eel</name>
    <name type="synonym">Muraena anguilla</name>
    <dbReference type="NCBI Taxonomy" id="7936"/>
    <lineage>
        <taxon>Eukaryota</taxon>
        <taxon>Metazoa</taxon>
        <taxon>Chordata</taxon>
        <taxon>Craniata</taxon>
        <taxon>Vertebrata</taxon>
        <taxon>Euteleostomi</taxon>
        <taxon>Actinopterygii</taxon>
        <taxon>Neopterygii</taxon>
        <taxon>Teleostei</taxon>
        <taxon>Anguilliformes</taxon>
        <taxon>Anguillidae</taxon>
        <taxon>Anguilla</taxon>
    </lineage>
</organism>
<dbReference type="AlphaFoldDB" id="A0A0E9STN3"/>
<reference evidence="1" key="1">
    <citation type="submission" date="2014-11" db="EMBL/GenBank/DDBJ databases">
        <authorList>
            <person name="Amaro Gonzalez C."/>
        </authorList>
    </citation>
    <scope>NUCLEOTIDE SEQUENCE</scope>
</reference>
<reference evidence="1" key="2">
    <citation type="journal article" date="2015" name="Fish Shellfish Immunol.">
        <title>Early steps in the European eel (Anguilla anguilla)-Vibrio vulnificus interaction in the gills: Role of the RtxA13 toxin.</title>
        <authorList>
            <person name="Callol A."/>
            <person name="Pajuelo D."/>
            <person name="Ebbesson L."/>
            <person name="Teles M."/>
            <person name="MacKenzie S."/>
            <person name="Amaro C."/>
        </authorList>
    </citation>
    <scope>NUCLEOTIDE SEQUENCE</scope>
</reference>
<proteinExistence type="predicted"/>
<dbReference type="EMBL" id="GBXM01064577">
    <property type="protein sequence ID" value="JAH44000.1"/>
    <property type="molecule type" value="Transcribed_RNA"/>
</dbReference>
<name>A0A0E9STN3_ANGAN</name>
<evidence type="ECO:0000313" key="1">
    <source>
        <dbReference type="EMBL" id="JAH44000.1"/>
    </source>
</evidence>
<protein>
    <submittedName>
        <fullName evidence="1">Uncharacterized protein</fullName>
    </submittedName>
</protein>
<accession>A0A0E9STN3</accession>
<sequence>MADLIPLHIILLLNIISASFSSSKHFILCLLTTHHLKYVPLEK</sequence>